<dbReference type="PANTHER" id="PTHR39394">
    <property type="entry name" value="YALI0E31793P"/>
    <property type="match status" value="1"/>
</dbReference>
<dbReference type="EMBL" id="CAKXYY010000010">
    <property type="protein sequence ID" value="CAH2353315.1"/>
    <property type="molecule type" value="Genomic_DNA"/>
</dbReference>
<dbReference type="PANTHER" id="PTHR39394:SF1">
    <property type="entry name" value="DNAJ HOMOLOGUE SUBFAMILY C MEMBER 28 CONSERVED DOMAIN-CONTAINING PROTEIN"/>
    <property type="match status" value="1"/>
</dbReference>
<comment type="caution">
    <text evidence="2">The sequence shown here is derived from an EMBL/GenBank/DDBJ whole genome shotgun (WGS) entry which is preliminary data.</text>
</comment>
<dbReference type="OrthoDB" id="1922282at2759"/>
<proteinExistence type="predicted"/>
<gene>
    <name evidence="2" type="ORF">CLIB1423_10S02212</name>
</gene>
<name>A0A9P0QR03_9ASCO</name>
<keyword evidence="3" id="KW-1185">Reference proteome</keyword>
<reference evidence="2" key="1">
    <citation type="submission" date="2022-03" db="EMBL/GenBank/DDBJ databases">
        <authorList>
            <person name="Legras J.-L."/>
            <person name="Devillers H."/>
            <person name="Grondin C."/>
        </authorList>
    </citation>
    <scope>NUCLEOTIDE SEQUENCE</scope>
    <source>
        <strain evidence="2">CLIB 1423</strain>
    </source>
</reference>
<evidence type="ECO:0000313" key="2">
    <source>
        <dbReference type="EMBL" id="CAH2353315.1"/>
    </source>
</evidence>
<evidence type="ECO:0000313" key="3">
    <source>
        <dbReference type="Proteomes" id="UP000837801"/>
    </source>
</evidence>
<accession>A0A9P0QR03</accession>
<protein>
    <recommendedName>
        <fullName evidence="1">DnaJ homologue subfamily C member 28 conserved domain-containing protein</fullName>
    </recommendedName>
</protein>
<feature type="domain" description="DnaJ homologue subfamily C member 28 conserved" evidence="1">
    <location>
        <begin position="217"/>
        <end position="290"/>
    </location>
</feature>
<dbReference type="AlphaFoldDB" id="A0A9P0QR03"/>
<organism evidence="2 3">
    <name type="scientific">[Candida] railenensis</name>
    <dbReference type="NCBI Taxonomy" id="45579"/>
    <lineage>
        <taxon>Eukaryota</taxon>
        <taxon>Fungi</taxon>
        <taxon>Dikarya</taxon>
        <taxon>Ascomycota</taxon>
        <taxon>Saccharomycotina</taxon>
        <taxon>Pichiomycetes</taxon>
        <taxon>Debaryomycetaceae</taxon>
        <taxon>Kurtzmaniella</taxon>
    </lineage>
</organism>
<dbReference type="Pfam" id="PF09350">
    <property type="entry name" value="DJC28_CD"/>
    <property type="match status" value="1"/>
</dbReference>
<dbReference type="InterPro" id="IPR018961">
    <property type="entry name" value="DnaJ_homolog_subfam-C_membr-28"/>
</dbReference>
<evidence type="ECO:0000259" key="1">
    <source>
        <dbReference type="Pfam" id="PF09350"/>
    </source>
</evidence>
<dbReference type="Proteomes" id="UP000837801">
    <property type="component" value="Unassembled WGS sequence"/>
</dbReference>
<sequence>MHGRRTVNILFRLPGSSKQYLSRRYKSDEPSATPPSALHDRFTSLLESNIDSSSMSSIRNNPDITKILDKYSQDSAGITFNNDYQSEISYLKSEDLLARNKHAREIADTVSTPAWNGTETVRDANLRMIIDTAPKKLSQRRIITPPTPIRERIHNAKEESLDYRLSRISQDGGGDKAKSNNTEDEKFKELYKERLLGPMMFMNSMSSSSGIGLITSMADVRINEQIDRKTGKFEGHENMDSVRGKPLSKEHLANCTDTNYFMNQILQKEECLPPWIESQKGVNGDIERLRFDLDKSWSIKAVEILDKKYAYLSKEELVQVVRTKYQNSSSETLFDSDYHNFKVRFLQPSIKDINMKITTYNLSSPSPNFHKWKLVLEDELKASYSRVLSNLDIVLQQRNERERAVLMNKASIESEAPSFGFIKAVKSLVLRK</sequence>